<feature type="region of interest" description="Disordered" evidence="1">
    <location>
        <begin position="91"/>
        <end position="167"/>
    </location>
</feature>
<protein>
    <submittedName>
        <fullName evidence="2">Uncharacterized protein</fullName>
    </submittedName>
</protein>
<accession>A0A2J6RFJ5</accession>
<evidence type="ECO:0000313" key="3">
    <source>
        <dbReference type="Proteomes" id="UP000235786"/>
    </source>
</evidence>
<sequence length="167" mass="18421">MDPFWRIPSLDSPNFLWKLKTVPLKKDTDRGVNNSNEYHSKGNDMYDSDITSESPARKKIRLSNKSDADGEAIPKNHELLVAVTAQHADKIKSEHYEKPSEILTPRGDIGAEDDEVGKDVWSASKFRNSYSSDSDTDGEEVADFADTSSANPDQDAGVSATESAKKT</sequence>
<keyword evidence="3" id="KW-1185">Reference proteome</keyword>
<reference evidence="2 3" key="1">
    <citation type="submission" date="2016-04" db="EMBL/GenBank/DDBJ databases">
        <title>A degradative enzymes factory behind the ericoid mycorrhizal symbiosis.</title>
        <authorList>
            <consortium name="DOE Joint Genome Institute"/>
            <person name="Martino E."/>
            <person name="Morin E."/>
            <person name="Grelet G."/>
            <person name="Kuo A."/>
            <person name="Kohler A."/>
            <person name="Daghino S."/>
            <person name="Barry K."/>
            <person name="Choi C."/>
            <person name="Cichocki N."/>
            <person name="Clum A."/>
            <person name="Copeland A."/>
            <person name="Hainaut M."/>
            <person name="Haridas S."/>
            <person name="Labutti K."/>
            <person name="Lindquist E."/>
            <person name="Lipzen A."/>
            <person name="Khouja H.-R."/>
            <person name="Murat C."/>
            <person name="Ohm R."/>
            <person name="Olson A."/>
            <person name="Spatafora J."/>
            <person name="Veneault-Fourrey C."/>
            <person name="Henrissat B."/>
            <person name="Grigoriev I."/>
            <person name="Martin F."/>
            <person name="Perotto S."/>
        </authorList>
    </citation>
    <scope>NUCLEOTIDE SEQUENCE [LARGE SCALE GENOMIC DNA]</scope>
    <source>
        <strain evidence="2 3">F</strain>
    </source>
</reference>
<evidence type="ECO:0000313" key="2">
    <source>
        <dbReference type="EMBL" id="PMD37291.1"/>
    </source>
</evidence>
<dbReference type="AlphaFoldDB" id="A0A2J6RFJ5"/>
<dbReference type="EMBL" id="KZ613949">
    <property type="protein sequence ID" value="PMD37291.1"/>
    <property type="molecule type" value="Genomic_DNA"/>
</dbReference>
<name>A0A2J6RFJ5_HYAVF</name>
<dbReference type="Proteomes" id="UP000235786">
    <property type="component" value="Unassembled WGS sequence"/>
</dbReference>
<gene>
    <name evidence="2" type="ORF">L207DRAFT_599740</name>
</gene>
<feature type="compositionally biased region" description="Basic and acidic residues" evidence="1">
    <location>
        <begin position="91"/>
        <end position="100"/>
    </location>
</feature>
<evidence type="ECO:0000256" key="1">
    <source>
        <dbReference type="SAM" id="MobiDB-lite"/>
    </source>
</evidence>
<feature type="region of interest" description="Disordered" evidence="1">
    <location>
        <begin position="26"/>
        <end position="58"/>
    </location>
</feature>
<feature type="compositionally biased region" description="Acidic residues" evidence="1">
    <location>
        <begin position="134"/>
        <end position="143"/>
    </location>
</feature>
<proteinExistence type="predicted"/>
<organism evidence="2 3">
    <name type="scientific">Hyaloscypha variabilis (strain UAMH 11265 / GT02V1 / F)</name>
    <name type="common">Meliniomyces variabilis</name>
    <dbReference type="NCBI Taxonomy" id="1149755"/>
    <lineage>
        <taxon>Eukaryota</taxon>
        <taxon>Fungi</taxon>
        <taxon>Dikarya</taxon>
        <taxon>Ascomycota</taxon>
        <taxon>Pezizomycotina</taxon>
        <taxon>Leotiomycetes</taxon>
        <taxon>Helotiales</taxon>
        <taxon>Hyaloscyphaceae</taxon>
        <taxon>Hyaloscypha</taxon>
        <taxon>Hyaloscypha variabilis</taxon>
    </lineage>
</organism>